<keyword evidence="5 7" id="KW-0472">Membrane</keyword>
<feature type="transmembrane region" description="Helical" evidence="7">
    <location>
        <begin position="193"/>
        <end position="212"/>
    </location>
</feature>
<evidence type="ECO:0000256" key="3">
    <source>
        <dbReference type="ARBA" id="ARBA00022692"/>
    </source>
</evidence>
<evidence type="ECO:0000259" key="8">
    <source>
        <dbReference type="Pfam" id="PF06738"/>
    </source>
</evidence>
<dbReference type="EMBL" id="CAKLDM010000002">
    <property type="protein sequence ID" value="CAH0541546.1"/>
    <property type="molecule type" value="Genomic_DNA"/>
</dbReference>
<keyword evidence="10" id="KW-1185">Reference proteome</keyword>
<evidence type="ECO:0000256" key="1">
    <source>
        <dbReference type="ARBA" id="ARBA00004651"/>
    </source>
</evidence>
<dbReference type="Pfam" id="PF06738">
    <property type="entry name" value="ThrE"/>
    <property type="match status" value="1"/>
</dbReference>
<evidence type="ECO:0000256" key="7">
    <source>
        <dbReference type="SAM" id="Phobius"/>
    </source>
</evidence>
<name>A0ABN8E9D5_9VIBR</name>
<feature type="transmembrane region" description="Helical" evidence="7">
    <location>
        <begin position="138"/>
        <end position="157"/>
    </location>
</feature>
<evidence type="ECO:0000313" key="10">
    <source>
        <dbReference type="Proteomes" id="UP000838748"/>
    </source>
</evidence>
<gene>
    <name evidence="9" type="primary">yjjP</name>
    <name evidence="9" type="ORF">VMF7928_03614</name>
</gene>
<keyword evidence="3 7" id="KW-0812">Transmembrane</keyword>
<keyword evidence="4 7" id="KW-1133">Transmembrane helix</keyword>
<evidence type="ECO:0000256" key="4">
    <source>
        <dbReference type="ARBA" id="ARBA00022989"/>
    </source>
</evidence>
<feature type="transmembrane region" description="Helical" evidence="7">
    <location>
        <begin position="224"/>
        <end position="248"/>
    </location>
</feature>
<dbReference type="RefSeq" id="WP_237363079.1">
    <property type="nucleotide sequence ID" value="NZ_CAKLDM010000002.1"/>
</dbReference>
<dbReference type="PANTHER" id="PTHR34390">
    <property type="entry name" value="UPF0442 PROTEIN YJJB-RELATED"/>
    <property type="match status" value="1"/>
</dbReference>
<dbReference type="Proteomes" id="UP000838748">
    <property type="component" value="Unassembled WGS sequence"/>
</dbReference>
<evidence type="ECO:0000256" key="2">
    <source>
        <dbReference type="ARBA" id="ARBA00022475"/>
    </source>
</evidence>
<proteinExistence type="inferred from homology"/>
<sequence>MQPDQRAASRLIASAGQLLLAHGAESAVVGDIMRRIGLACRMDEVEVSLSASSIVVTTIYQQECLTTARRSPDKGINMRVVTQVQRICILLEKQLYDCEKAQQALENITPERYNRWLVTFMIGLSCAAFSRLSGGNELVFVMTFIASSLGMAVRLQLAQYHFNPFLNFTVCAFVTTVISAQAVVFSIGNQPTIAMASSVLMLVPGFPLINSVADMLKGYTNMGVARFVMATLLTLATSLGIVAAMTVVDVWGWVI</sequence>
<dbReference type="PANTHER" id="PTHR34390:SF2">
    <property type="entry name" value="SUCCINATE TRANSPORTER SUBUNIT YJJP-RELATED"/>
    <property type="match status" value="1"/>
</dbReference>
<evidence type="ECO:0000256" key="6">
    <source>
        <dbReference type="ARBA" id="ARBA00034125"/>
    </source>
</evidence>
<feature type="transmembrane region" description="Helical" evidence="7">
    <location>
        <begin position="164"/>
        <end position="187"/>
    </location>
</feature>
<protein>
    <submittedName>
        <fullName evidence="9">Inner membrane protein YjjP</fullName>
    </submittedName>
</protein>
<comment type="caution">
    <text evidence="9">The sequence shown here is derived from an EMBL/GenBank/DDBJ whole genome shotgun (WGS) entry which is preliminary data.</text>
</comment>
<keyword evidence="2" id="KW-1003">Cell membrane</keyword>
<feature type="domain" description="Threonine/serine exporter-like N-terminal" evidence="8">
    <location>
        <begin position="11"/>
        <end position="247"/>
    </location>
</feature>
<comment type="similarity">
    <text evidence="6">Belongs to the ThrE exporter (TC 2.A.79) family.</text>
</comment>
<evidence type="ECO:0000256" key="5">
    <source>
        <dbReference type="ARBA" id="ARBA00023136"/>
    </source>
</evidence>
<reference evidence="9" key="1">
    <citation type="submission" date="2021-11" db="EMBL/GenBank/DDBJ databases">
        <authorList>
            <person name="Rodrigo-Torres L."/>
            <person name="Arahal R. D."/>
            <person name="Lucena T."/>
        </authorList>
    </citation>
    <scope>NUCLEOTIDE SEQUENCE</scope>
    <source>
        <strain evidence="9">CECT 7928</strain>
    </source>
</reference>
<comment type="subcellular location">
    <subcellularLocation>
        <location evidence="1">Cell membrane</location>
        <topology evidence="1">Multi-pass membrane protein</topology>
    </subcellularLocation>
</comment>
<dbReference type="InterPro" id="IPR050539">
    <property type="entry name" value="ThrE_Dicarb/AminoAcid_Exp"/>
</dbReference>
<organism evidence="9 10">
    <name type="scientific">Vibrio marisflavi CECT 7928</name>
    <dbReference type="NCBI Taxonomy" id="634439"/>
    <lineage>
        <taxon>Bacteria</taxon>
        <taxon>Pseudomonadati</taxon>
        <taxon>Pseudomonadota</taxon>
        <taxon>Gammaproteobacteria</taxon>
        <taxon>Vibrionales</taxon>
        <taxon>Vibrionaceae</taxon>
        <taxon>Vibrio</taxon>
    </lineage>
</organism>
<evidence type="ECO:0000313" key="9">
    <source>
        <dbReference type="EMBL" id="CAH0541546.1"/>
    </source>
</evidence>
<dbReference type="InterPro" id="IPR010619">
    <property type="entry name" value="ThrE-like_N"/>
</dbReference>
<accession>A0ABN8E9D5</accession>
<feature type="transmembrane region" description="Helical" evidence="7">
    <location>
        <begin position="113"/>
        <end position="132"/>
    </location>
</feature>